<dbReference type="Gene3D" id="1.10.1330.10">
    <property type="entry name" value="Dockerin domain"/>
    <property type="match status" value="1"/>
</dbReference>
<evidence type="ECO:0000313" key="1">
    <source>
        <dbReference type="EMBL" id="QDU57029.1"/>
    </source>
</evidence>
<keyword evidence="2" id="KW-1185">Reference proteome</keyword>
<dbReference type="EMBL" id="CP036278">
    <property type="protein sequence ID" value="QDU57029.1"/>
    <property type="molecule type" value="Genomic_DNA"/>
</dbReference>
<dbReference type="InterPro" id="IPR036439">
    <property type="entry name" value="Dockerin_dom_sf"/>
</dbReference>
<dbReference type="GO" id="GO:0000272">
    <property type="term" value="P:polysaccharide catabolic process"/>
    <property type="evidence" value="ECO:0007669"/>
    <property type="project" value="InterPro"/>
</dbReference>
<accession>A0A518AQN1</accession>
<gene>
    <name evidence="1" type="ORF">Pan181_32430</name>
</gene>
<dbReference type="KEGG" id="amuc:Pan181_32430"/>
<protein>
    <recommendedName>
        <fullName evidence="3">PEP-CTERM protein-sorting domain-containing protein</fullName>
    </recommendedName>
</protein>
<evidence type="ECO:0008006" key="3">
    <source>
        <dbReference type="Google" id="ProtNLM"/>
    </source>
</evidence>
<organism evidence="1 2">
    <name type="scientific">Aeoliella mucimassa</name>
    <dbReference type="NCBI Taxonomy" id="2527972"/>
    <lineage>
        <taxon>Bacteria</taxon>
        <taxon>Pseudomonadati</taxon>
        <taxon>Planctomycetota</taxon>
        <taxon>Planctomycetia</taxon>
        <taxon>Pirellulales</taxon>
        <taxon>Lacipirellulaceae</taxon>
        <taxon>Aeoliella</taxon>
    </lineage>
</organism>
<reference evidence="1 2" key="1">
    <citation type="submission" date="2019-02" db="EMBL/GenBank/DDBJ databases">
        <title>Deep-cultivation of Planctomycetes and their phenomic and genomic characterization uncovers novel biology.</title>
        <authorList>
            <person name="Wiegand S."/>
            <person name="Jogler M."/>
            <person name="Boedeker C."/>
            <person name="Pinto D."/>
            <person name="Vollmers J."/>
            <person name="Rivas-Marin E."/>
            <person name="Kohn T."/>
            <person name="Peeters S.H."/>
            <person name="Heuer A."/>
            <person name="Rast P."/>
            <person name="Oberbeckmann S."/>
            <person name="Bunk B."/>
            <person name="Jeske O."/>
            <person name="Meyerdierks A."/>
            <person name="Storesund J.E."/>
            <person name="Kallscheuer N."/>
            <person name="Luecker S."/>
            <person name="Lage O.M."/>
            <person name="Pohl T."/>
            <person name="Merkel B.J."/>
            <person name="Hornburger P."/>
            <person name="Mueller R.-W."/>
            <person name="Bruemmer F."/>
            <person name="Labrenz M."/>
            <person name="Spormann A.M."/>
            <person name="Op den Camp H."/>
            <person name="Overmann J."/>
            <person name="Amann R."/>
            <person name="Jetten M.S.M."/>
            <person name="Mascher T."/>
            <person name="Medema M.H."/>
            <person name="Devos D.P."/>
            <person name="Kaster A.-K."/>
            <person name="Ovreas L."/>
            <person name="Rohde M."/>
            <person name="Galperin M.Y."/>
            <person name="Jogler C."/>
        </authorList>
    </citation>
    <scope>NUCLEOTIDE SEQUENCE [LARGE SCALE GENOMIC DNA]</scope>
    <source>
        <strain evidence="1 2">Pan181</strain>
    </source>
</reference>
<proteinExistence type="predicted"/>
<sequence length="305" mass="32563">MVMVVSCSIANAQTFDSMGYTWTSTAGAGFYEWDDSSFTLYGAEAADQVVTVPVAVTPGDTLSYDYFLSGVGPDEAGLGMDASVNFREGLSDAPWPDSLAAPRLIFDGKVDTMDLQDTSNNDYHGVPSLTPNTTGIHVELYFDGELTSQLRIWNEMGTPTGDPIFDSVASLIPFDLDNPIASMRVGLWNSPGQYLTFSNFTHTEGELPEGLAGDFNGDGTVNLADYTVWRDNLGSTEDGTILGGNGDGLGVVDADDYTLWKTNFGSSTGVPGSFESVAVPEPATLCLLASTIVLWGIRSTRNRCC</sequence>
<dbReference type="AlphaFoldDB" id="A0A518AQN1"/>
<dbReference type="Proteomes" id="UP000315750">
    <property type="component" value="Chromosome"/>
</dbReference>
<dbReference type="InterPro" id="IPR018247">
    <property type="entry name" value="EF_Hand_1_Ca_BS"/>
</dbReference>
<evidence type="ECO:0000313" key="2">
    <source>
        <dbReference type="Proteomes" id="UP000315750"/>
    </source>
</evidence>
<dbReference type="SUPFAM" id="SSF63446">
    <property type="entry name" value="Type I dockerin domain"/>
    <property type="match status" value="1"/>
</dbReference>
<dbReference type="PROSITE" id="PS00018">
    <property type="entry name" value="EF_HAND_1"/>
    <property type="match status" value="1"/>
</dbReference>
<name>A0A518AQN1_9BACT</name>